<dbReference type="Gene3D" id="3.40.50.300">
    <property type="entry name" value="P-loop containing nucleotide triphosphate hydrolases"/>
    <property type="match status" value="1"/>
</dbReference>
<dbReference type="PANTHER" id="PTHR48042:SF19">
    <property type="entry name" value="OS09G0472100 PROTEIN"/>
    <property type="match status" value="1"/>
</dbReference>
<dbReference type="GO" id="GO:0016020">
    <property type="term" value="C:membrane"/>
    <property type="evidence" value="ECO:0007669"/>
    <property type="project" value="UniProtKB-SubCell"/>
</dbReference>
<dbReference type="FunFam" id="3.40.50.300:FF:001533">
    <property type="entry name" value="ABC transporter G family member 11"/>
    <property type="match status" value="1"/>
</dbReference>
<feature type="domain" description="ABC transporter" evidence="11">
    <location>
        <begin position="107"/>
        <end position="352"/>
    </location>
</feature>
<comment type="similarity">
    <text evidence="2">Belongs to the ABC transporter superfamily. ABCG family. Eye pigment precursor importer (TC 3.A.1.204) subfamily.</text>
</comment>
<feature type="transmembrane region" description="Helical" evidence="10">
    <location>
        <begin position="448"/>
        <end position="470"/>
    </location>
</feature>
<protein>
    <recommendedName>
        <fullName evidence="11">ABC transporter domain-containing protein</fullName>
    </recommendedName>
</protein>
<dbReference type="InterPro" id="IPR043926">
    <property type="entry name" value="ABCG_dom"/>
</dbReference>
<keyword evidence="6" id="KW-0067">ATP-binding</keyword>
<organism evidence="12 13">
    <name type="scientific">Panicum virgatum</name>
    <name type="common">Blackwell switchgrass</name>
    <dbReference type="NCBI Taxonomy" id="38727"/>
    <lineage>
        <taxon>Eukaryota</taxon>
        <taxon>Viridiplantae</taxon>
        <taxon>Streptophyta</taxon>
        <taxon>Embryophyta</taxon>
        <taxon>Tracheophyta</taxon>
        <taxon>Spermatophyta</taxon>
        <taxon>Magnoliopsida</taxon>
        <taxon>Liliopsida</taxon>
        <taxon>Poales</taxon>
        <taxon>Poaceae</taxon>
        <taxon>PACMAD clade</taxon>
        <taxon>Panicoideae</taxon>
        <taxon>Panicodae</taxon>
        <taxon>Paniceae</taxon>
        <taxon>Panicinae</taxon>
        <taxon>Panicum</taxon>
        <taxon>Panicum sect. Hiantes</taxon>
    </lineage>
</organism>
<feature type="region of interest" description="Disordered" evidence="9">
    <location>
        <begin position="1"/>
        <end position="96"/>
    </location>
</feature>
<evidence type="ECO:0000256" key="8">
    <source>
        <dbReference type="ARBA" id="ARBA00023136"/>
    </source>
</evidence>
<evidence type="ECO:0000256" key="5">
    <source>
        <dbReference type="ARBA" id="ARBA00022741"/>
    </source>
</evidence>
<evidence type="ECO:0000256" key="2">
    <source>
        <dbReference type="ARBA" id="ARBA00005814"/>
    </source>
</evidence>
<dbReference type="PROSITE" id="PS50893">
    <property type="entry name" value="ABC_TRANSPORTER_2"/>
    <property type="match status" value="1"/>
</dbReference>
<evidence type="ECO:0000256" key="4">
    <source>
        <dbReference type="ARBA" id="ARBA00022692"/>
    </source>
</evidence>
<keyword evidence="13" id="KW-1185">Reference proteome</keyword>
<feature type="transmembrane region" description="Helical" evidence="10">
    <location>
        <begin position="482"/>
        <end position="502"/>
    </location>
</feature>
<dbReference type="Pfam" id="PF00005">
    <property type="entry name" value="ABC_tran"/>
    <property type="match status" value="1"/>
</dbReference>
<dbReference type="SMART" id="SM00382">
    <property type="entry name" value="AAA"/>
    <property type="match status" value="1"/>
</dbReference>
<dbReference type="GO" id="GO:0016887">
    <property type="term" value="F:ATP hydrolysis activity"/>
    <property type="evidence" value="ECO:0007669"/>
    <property type="project" value="InterPro"/>
</dbReference>
<dbReference type="InterPro" id="IPR017871">
    <property type="entry name" value="ABC_transporter-like_CS"/>
</dbReference>
<dbReference type="Pfam" id="PF01061">
    <property type="entry name" value="ABC2_membrane"/>
    <property type="match status" value="1"/>
</dbReference>
<dbReference type="PANTHER" id="PTHR48042">
    <property type="entry name" value="ABC TRANSPORTER G FAMILY MEMBER 11"/>
    <property type="match status" value="1"/>
</dbReference>
<keyword evidence="5" id="KW-0547">Nucleotide-binding</keyword>
<evidence type="ECO:0000256" key="7">
    <source>
        <dbReference type="ARBA" id="ARBA00022989"/>
    </source>
</evidence>
<dbReference type="InterPro" id="IPR052215">
    <property type="entry name" value="Plant_ABCG"/>
</dbReference>
<feature type="transmembrane region" description="Helical" evidence="10">
    <location>
        <begin position="558"/>
        <end position="580"/>
    </location>
</feature>
<evidence type="ECO:0000256" key="1">
    <source>
        <dbReference type="ARBA" id="ARBA00004141"/>
    </source>
</evidence>
<dbReference type="InterPro" id="IPR027417">
    <property type="entry name" value="P-loop_NTPase"/>
</dbReference>
<evidence type="ECO:0000313" key="13">
    <source>
        <dbReference type="Proteomes" id="UP000823388"/>
    </source>
</evidence>
<dbReference type="Pfam" id="PF19055">
    <property type="entry name" value="ABC2_membrane_7"/>
    <property type="match status" value="1"/>
</dbReference>
<name>A0A8T0WHA3_PANVG</name>
<comment type="subcellular location">
    <subcellularLocation>
        <location evidence="1">Membrane</location>
        <topology evidence="1">Multi-pass membrane protein</topology>
    </subcellularLocation>
</comment>
<feature type="transmembrane region" description="Helical" evidence="10">
    <location>
        <begin position="522"/>
        <end position="546"/>
    </location>
</feature>
<evidence type="ECO:0000256" key="9">
    <source>
        <dbReference type="SAM" id="MobiDB-lite"/>
    </source>
</evidence>
<comment type="caution">
    <text evidence="12">The sequence shown here is derived from an EMBL/GenBank/DDBJ whole genome shotgun (WGS) entry which is preliminary data.</text>
</comment>
<evidence type="ECO:0000256" key="10">
    <source>
        <dbReference type="SAM" id="Phobius"/>
    </source>
</evidence>
<gene>
    <name evidence="12" type="ORF">PVAP13_2KG398900</name>
</gene>
<proteinExistence type="inferred from homology"/>
<dbReference type="GO" id="GO:0140359">
    <property type="term" value="F:ABC-type transporter activity"/>
    <property type="evidence" value="ECO:0007669"/>
    <property type="project" value="InterPro"/>
</dbReference>
<dbReference type="InterPro" id="IPR003439">
    <property type="entry name" value="ABC_transporter-like_ATP-bd"/>
</dbReference>
<dbReference type="InterPro" id="IPR003593">
    <property type="entry name" value="AAA+_ATPase"/>
</dbReference>
<dbReference type="GO" id="GO:0005524">
    <property type="term" value="F:ATP binding"/>
    <property type="evidence" value="ECO:0007669"/>
    <property type="project" value="UniProtKB-KW"/>
</dbReference>
<dbReference type="InterPro" id="IPR013525">
    <property type="entry name" value="ABC2_TM"/>
</dbReference>
<dbReference type="CDD" id="cd03213">
    <property type="entry name" value="ABCG_EPDR"/>
    <property type="match status" value="1"/>
</dbReference>
<evidence type="ECO:0000256" key="3">
    <source>
        <dbReference type="ARBA" id="ARBA00022448"/>
    </source>
</evidence>
<dbReference type="SUPFAM" id="SSF52540">
    <property type="entry name" value="P-loop containing nucleoside triphosphate hydrolases"/>
    <property type="match status" value="1"/>
</dbReference>
<keyword evidence="7 10" id="KW-1133">Transmembrane helix</keyword>
<dbReference type="AlphaFoldDB" id="A0A8T0WHA3"/>
<feature type="transmembrane region" description="Helical" evidence="10">
    <location>
        <begin position="586"/>
        <end position="609"/>
    </location>
</feature>
<accession>A0A8T0WHA3</accession>
<keyword evidence="3" id="KW-0813">Transport</keyword>
<dbReference type="OrthoDB" id="66620at2759"/>
<evidence type="ECO:0000256" key="6">
    <source>
        <dbReference type="ARBA" id="ARBA00022840"/>
    </source>
</evidence>
<evidence type="ECO:0000313" key="12">
    <source>
        <dbReference type="EMBL" id="KAG2644013.1"/>
    </source>
</evidence>
<evidence type="ECO:0000259" key="11">
    <source>
        <dbReference type="PROSITE" id="PS50893"/>
    </source>
</evidence>
<dbReference type="Proteomes" id="UP000823388">
    <property type="component" value="Chromosome 2K"/>
</dbReference>
<dbReference type="PROSITE" id="PS00211">
    <property type="entry name" value="ABC_TRANSPORTER_1"/>
    <property type="match status" value="1"/>
</dbReference>
<reference evidence="12" key="1">
    <citation type="submission" date="2020-05" db="EMBL/GenBank/DDBJ databases">
        <title>WGS assembly of Panicum virgatum.</title>
        <authorList>
            <person name="Lovell J.T."/>
            <person name="Jenkins J."/>
            <person name="Shu S."/>
            <person name="Juenger T.E."/>
            <person name="Schmutz J."/>
        </authorList>
    </citation>
    <scope>NUCLEOTIDE SEQUENCE</scope>
    <source>
        <strain evidence="12">AP13</strain>
    </source>
</reference>
<feature type="compositionally biased region" description="Pro residues" evidence="9">
    <location>
        <begin position="64"/>
        <end position="74"/>
    </location>
</feature>
<dbReference type="EMBL" id="CM029039">
    <property type="protein sequence ID" value="KAG2644013.1"/>
    <property type="molecule type" value="Genomic_DNA"/>
</dbReference>
<keyword evidence="8 10" id="KW-0472">Membrane</keyword>
<sequence length="728" mass="79052">MASEQQPQHAPAVPRWTPSPPRRQDRGRGGDAHDDDEYADSELGASSSMRSTDGFPFGSGRSFAPPPFPLPQPSPLEISAAGNGTAAADGPVAREKSLRRTDEGVVISWEDLWVSASGGKGGGRVPILCGLSGYARPGEVLAIMGPSGCGKSTLLDALAGRLGSNVSQKGEILINGRRQKLAYGTSAYVTQDDVLMTTLTVREAVHYSAQLQLPGAMPAAAKRERAEETLREMGLEGAADTRIGGWARRGISGGQRRRVSICMEILTRPALLFLDEPTSGLDSAASYHVVARIARLARREGMTVVAAVHQPSSEVYGLFASLCLLAYGRTVFFGPAAETTQFFALSGFPCPSLMNPSDHFLRTINKDFDKDIEEGMNGEKMTTAQAIDTLVNSYKSSAYMDKVTRQIAGIRETGGAMVKKDWQPSFLTQSLVLTKRSFVNMYRDLGYYWLRFAIYIMLCLCVGTIFYDVGHSYGSIQARGSMLNFVAAFLTFMAIGGFPSFVEDMKVFGRERLNGHYGVASFTIANTVSAAPYLALISVVPGAMAYYMVGLQSSFGHFAYFALVLFAAMMVVEGLMMIVASTVPDFLMGIITGAGIQGVMMLNGGFFRLPNDLPKPFWRYPMYYIAFHKYANQGFYKNEFLGLTFPSNQVAAGGAATISGSEILRDYWQVQMGYSKWVDLGILCGMVLLYRLLFLAIVKLAEKVKPMIKGFRFRNAAAPSVHVGSGSP</sequence>
<feature type="compositionally biased region" description="Basic and acidic residues" evidence="9">
    <location>
        <begin position="22"/>
        <end position="32"/>
    </location>
</feature>
<keyword evidence="4 10" id="KW-0812">Transmembrane</keyword>
<feature type="transmembrane region" description="Helical" evidence="10">
    <location>
        <begin position="677"/>
        <end position="698"/>
    </location>
</feature>